<name>A0A9P4S3L6_9PEZI</name>
<gene>
    <name evidence="2" type="ORF">M501DRAFT_1060588</name>
</gene>
<evidence type="ECO:0000313" key="3">
    <source>
        <dbReference type="Proteomes" id="UP000799429"/>
    </source>
</evidence>
<sequence length="218" mass="24419">MTPDRKSQISMQSSNSIPESSSLRILIHQMAGSSSQQPTPDQKDEIYWRATKHCHPSGCKHMDIGRIVTLKNRPLWASLTPTQQEYYANQAEKDPNFCINIWVDTRNPKNNKKNSVLPPYKIQAEPVCSIATCPSTTSVPELAIVSDNKDDNVSSRRAAPLSNAGIVRKALPEWTALSQGEWIKDWMQYPYTFDDRTRSRTGNADDEGYFLGLGCDGG</sequence>
<accession>A0A9P4S3L6</accession>
<feature type="compositionally biased region" description="Polar residues" evidence="1">
    <location>
        <begin position="8"/>
        <end position="20"/>
    </location>
</feature>
<evidence type="ECO:0000313" key="2">
    <source>
        <dbReference type="EMBL" id="KAF2835576.1"/>
    </source>
</evidence>
<dbReference type="EMBL" id="MU006107">
    <property type="protein sequence ID" value="KAF2835576.1"/>
    <property type="molecule type" value="Genomic_DNA"/>
</dbReference>
<dbReference type="AlphaFoldDB" id="A0A9P4S3L6"/>
<feature type="region of interest" description="Disordered" evidence="1">
    <location>
        <begin position="1"/>
        <end position="20"/>
    </location>
</feature>
<protein>
    <submittedName>
        <fullName evidence="2">Uncharacterized protein</fullName>
    </submittedName>
</protein>
<organism evidence="2 3">
    <name type="scientific">Patellaria atrata CBS 101060</name>
    <dbReference type="NCBI Taxonomy" id="1346257"/>
    <lineage>
        <taxon>Eukaryota</taxon>
        <taxon>Fungi</taxon>
        <taxon>Dikarya</taxon>
        <taxon>Ascomycota</taxon>
        <taxon>Pezizomycotina</taxon>
        <taxon>Dothideomycetes</taxon>
        <taxon>Dothideomycetes incertae sedis</taxon>
        <taxon>Patellariales</taxon>
        <taxon>Patellariaceae</taxon>
        <taxon>Patellaria</taxon>
    </lineage>
</organism>
<proteinExistence type="predicted"/>
<keyword evidence="3" id="KW-1185">Reference proteome</keyword>
<reference evidence="2" key="1">
    <citation type="journal article" date="2020" name="Stud. Mycol.">
        <title>101 Dothideomycetes genomes: a test case for predicting lifestyles and emergence of pathogens.</title>
        <authorList>
            <person name="Haridas S."/>
            <person name="Albert R."/>
            <person name="Binder M."/>
            <person name="Bloem J."/>
            <person name="Labutti K."/>
            <person name="Salamov A."/>
            <person name="Andreopoulos B."/>
            <person name="Baker S."/>
            <person name="Barry K."/>
            <person name="Bills G."/>
            <person name="Bluhm B."/>
            <person name="Cannon C."/>
            <person name="Castanera R."/>
            <person name="Culley D."/>
            <person name="Daum C."/>
            <person name="Ezra D."/>
            <person name="Gonzalez J."/>
            <person name="Henrissat B."/>
            <person name="Kuo A."/>
            <person name="Liang C."/>
            <person name="Lipzen A."/>
            <person name="Lutzoni F."/>
            <person name="Magnuson J."/>
            <person name="Mondo S."/>
            <person name="Nolan M."/>
            <person name="Ohm R."/>
            <person name="Pangilinan J."/>
            <person name="Park H.-J."/>
            <person name="Ramirez L."/>
            <person name="Alfaro M."/>
            <person name="Sun H."/>
            <person name="Tritt A."/>
            <person name="Yoshinaga Y."/>
            <person name="Zwiers L.-H."/>
            <person name="Turgeon B."/>
            <person name="Goodwin S."/>
            <person name="Spatafora J."/>
            <person name="Crous P."/>
            <person name="Grigoriev I."/>
        </authorList>
    </citation>
    <scope>NUCLEOTIDE SEQUENCE</scope>
    <source>
        <strain evidence="2">CBS 101060</strain>
    </source>
</reference>
<comment type="caution">
    <text evidence="2">The sequence shown here is derived from an EMBL/GenBank/DDBJ whole genome shotgun (WGS) entry which is preliminary data.</text>
</comment>
<evidence type="ECO:0000256" key="1">
    <source>
        <dbReference type="SAM" id="MobiDB-lite"/>
    </source>
</evidence>
<dbReference type="Proteomes" id="UP000799429">
    <property type="component" value="Unassembled WGS sequence"/>
</dbReference>